<evidence type="ECO:0000313" key="1">
    <source>
        <dbReference type="EMBL" id="KAK9000300.1"/>
    </source>
</evidence>
<keyword evidence="2" id="KW-1185">Reference proteome</keyword>
<protein>
    <submittedName>
        <fullName evidence="1">Uncharacterized protein</fullName>
    </submittedName>
</protein>
<sequence>MAPTLSGTNRPPSILLIISSPSRHRLSFGTPYDCSMGIFPPTSYGLTTLQASSRFIVLFSLHHRLEYQTRSCNRPSWCCAEKNEPYQALLQMFFILF</sequence>
<dbReference type="EMBL" id="JBBPBN010000037">
    <property type="protein sequence ID" value="KAK9000300.1"/>
    <property type="molecule type" value="Genomic_DNA"/>
</dbReference>
<organism evidence="1 2">
    <name type="scientific">Hibiscus sabdariffa</name>
    <name type="common">roselle</name>
    <dbReference type="NCBI Taxonomy" id="183260"/>
    <lineage>
        <taxon>Eukaryota</taxon>
        <taxon>Viridiplantae</taxon>
        <taxon>Streptophyta</taxon>
        <taxon>Embryophyta</taxon>
        <taxon>Tracheophyta</taxon>
        <taxon>Spermatophyta</taxon>
        <taxon>Magnoliopsida</taxon>
        <taxon>eudicotyledons</taxon>
        <taxon>Gunneridae</taxon>
        <taxon>Pentapetalae</taxon>
        <taxon>rosids</taxon>
        <taxon>malvids</taxon>
        <taxon>Malvales</taxon>
        <taxon>Malvaceae</taxon>
        <taxon>Malvoideae</taxon>
        <taxon>Hibiscus</taxon>
    </lineage>
</organism>
<dbReference type="Proteomes" id="UP001396334">
    <property type="component" value="Unassembled WGS sequence"/>
</dbReference>
<accession>A0ABR2QHY9</accession>
<proteinExistence type="predicted"/>
<comment type="caution">
    <text evidence="1">The sequence shown here is derived from an EMBL/GenBank/DDBJ whole genome shotgun (WGS) entry which is preliminary data.</text>
</comment>
<evidence type="ECO:0000313" key="2">
    <source>
        <dbReference type="Proteomes" id="UP001396334"/>
    </source>
</evidence>
<reference evidence="1 2" key="1">
    <citation type="journal article" date="2024" name="G3 (Bethesda)">
        <title>Genome assembly of Hibiscus sabdariffa L. provides insights into metabolisms of medicinal natural products.</title>
        <authorList>
            <person name="Kim T."/>
        </authorList>
    </citation>
    <scope>NUCLEOTIDE SEQUENCE [LARGE SCALE GENOMIC DNA]</scope>
    <source>
        <strain evidence="1">TK-2024</strain>
        <tissue evidence="1">Old leaves</tissue>
    </source>
</reference>
<gene>
    <name evidence="1" type="ORF">V6N11_080803</name>
</gene>
<name>A0ABR2QHY9_9ROSI</name>